<feature type="region of interest" description="Disordered" evidence="1">
    <location>
        <begin position="1"/>
        <end position="80"/>
    </location>
</feature>
<dbReference type="Proteomes" id="UP000373149">
    <property type="component" value="Unassembled WGS sequence"/>
</dbReference>
<name>A0A5N8WZV7_9ACTN</name>
<proteinExistence type="predicted"/>
<reference evidence="2 3" key="1">
    <citation type="submission" date="2019-09" db="EMBL/GenBank/DDBJ databases">
        <authorList>
            <person name="Duangmal K."/>
            <person name="Teo W.F.A."/>
            <person name="Lipun K."/>
        </authorList>
    </citation>
    <scope>NUCLEOTIDE SEQUENCE [LARGE SCALE GENOMIC DNA]</scope>
    <source>
        <strain evidence="2 3">K1PN6</strain>
    </source>
</reference>
<comment type="caution">
    <text evidence="2">The sequence shown here is derived from an EMBL/GenBank/DDBJ whole genome shotgun (WGS) entry which is preliminary data.</text>
</comment>
<dbReference type="AlphaFoldDB" id="A0A5N8WZV7"/>
<evidence type="ECO:0000256" key="1">
    <source>
        <dbReference type="SAM" id="MobiDB-lite"/>
    </source>
</evidence>
<evidence type="ECO:0000313" key="2">
    <source>
        <dbReference type="EMBL" id="MPY52911.1"/>
    </source>
</evidence>
<accession>A0A5N8WZV7</accession>
<gene>
    <name evidence="2" type="ORF">FPZ41_31865</name>
</gene>
<dbReference type="EMBL" id="VMNX01000161">
    <property type="protein sequence ID" value="MPY52911.1"/>
    <property type="molecule type" value="Genomic_DNA"/>
</dbReference>
<organism evidence="2 3">
    <name type="scientific">Streptomyces acidicola</name>
    <dbReference type="NCBI Taxonomy" id="2596892"/>
    <lineage>
        <taxon>Bacteria</taxon>
        <taxon>Bacillati</taxon>
        <taxon>Actinomycetota</taxon>
        <taxon>Actinomycetes</taxon>
        <taxon>Kitasatosporales</taxon>
        <taxon>Streptomycetaceae</taxon>
        <taxon>Streptomyces</taxon>
    </lineage>
</organism>
<sequence length="80" mass="8919">MSLARPKPHPRPTPARGARYGTAHHHCRNDDFTTAPPLVLRSDTDGRRAEPAPLTAEFCPRISQNGRVPNKDPSSRHPFE</sequence>
<feature type="compositionally biased region" description="Basic and acidic residues" evidence="1">
    <location>
        <begin position="69"/>
        <end position="80"/>
    </location>
</feature>
<protein>
    <submittedName>
        <fullName evidence="2">Uncharacterized protein</fullName>
    </submittedName>
</protein>
<evidence type="ECO:0000313" key="3">
    <source>
        <dbReference type="Proteomes" id="UP000373149"/>
    </source>
</evidence>
<feature type="compositionally biased region" description="Basic residues" evidence="1">
    <location>
        <begin position="1"/>
        <end position="10"/>
    </location>
</feature>
<keyword evidence="3" id="KW-1185">Reference proteome</keyword>